<dbReference type="EC" id="3.1.3.15" evidence="3 8"/>
<evidence type="ECO:0000256" key="7">
    <source>
        <dbReference type="ARBA" id="ARBA00049158"/>
    </source>
</evidence>
<keyword evidence="6 8" id="KW-0368">Histidine biosynthesis</keyword>
<protein>
    <recommendedName>
        <fullName evidence="3 8">Histidinol-phosphatase</fullName>
        <shortName evidence="8">HolPase</shortName>
        <ecNumber evidence="3 8">3.1.3.15</ecNumber>
    </recommendedName>
</protein>
<comment type="similarity">
    <text evidence="2 8">Belongs to the PHP hydrolase family. HisK subfamily.</text>
</comment>
<dbReference type="GO" id="GO:0004401">
    <property type="term" value="F:histidinol-phosphatase activity"/>
    <property type="evidence" value="ECO:0007669"/>
    <property type="project" value="UniProtKB-UniRule"/>
</dbReference>
<dbReference type="GO" id="GO:0005737">
    <property type="term" value="C:cytoplasm"/>
    <property type="evidence" value="ECO:0007669"/>
    <property type="project" value="TreeGrafter"/>
</dbReference>
<proteinExistence type="inferred from homology"/>
<feature type="domain" description="PHP" evidence="9">
    <location>
        <begin position="5"/>
        <end position="217"/>
    </location>
</feature>
<dbReference type="PANTHER" id="PTHR21039">
    <property type="entry name" value="HISTIDINOL PHOSPHATASE-RELATED"/>
    <property type="match status" value="1"/>
</dbReference>
<dbReference type="GO" id="GO:0000105">
    <property type="term" value="P:L-histidine biosynthetic process"/>
    <property type="evidence" value="ECO:0007669"/>
    <property type="project" value="UniProtKB-UniRule"/>
</dbReference>
<dbReference type="Proteomes" id="UP000800041">
    <property type="component" value="Unassembled WGS sequence"/>
</dbReference>
<dbReference type="SUPFAM" id="SSF89550">
    <property type="entry name" value="PHP domain-like"/>
    <property type="match status" value="1"/>
</dbReference>
<evidence type="ECO:0000313" key="10">
    <source>
        <dbReference type="EMBL" id="KAF1982617.1"/>
    </source>
</evidence>
<evidence type="ECO:0000256" key="4">
    <source>
        <dbReference type="ARBA" id="ARBA00022605"/>
    </source>
</evidence>
<dbReference type="PANTHER" id="PTHR21039:SF0">
    <property type="entry name" value="HISTIDINOL-PHOSPHATASE"/>
    <property type="match status" value="1"/>
</dbReference>
<evidence type="ECO:0000256" key="2">
    <source>
        <dbReference type="ARBA" id="ARBA00009152"/>
    </source>
</evidence>
<evidence type="ECO:0000256" key="8">
    <source>
        <dbReference type="RuleBase" id="RU366003"/>
    </source>
</evidence>
<dbReference type="EMBL" id="ML977182">
    <property type="protein sequence ID" value="KAF1982617.1"/>
    <property type="molecule type" value="Genomic_DNA"/>
</dbReference>
<dbReference type="Gene3D" id="3.20.20.140">
    <property type="entry name" value="Metal-dependent hydrolases"/>
    <property type="match status" value="1"/>
</dbReference>
<dbReference type="InterPro" id="IPR016195">
    <property type="entry name" value="Pol/histidinol_Pase-like"/>
</dbReference>
<dbReference type="NCBIfam" id="TIGR01856">
    <property type="entry name" value="hisJ_fam"/>
    <property type="match status" value="1"/>
</dbReference>
<comment type="pathway">
    <text evidence="1 8">Amino-acid biosynthesis; L-histidine biosynthesis; L-histidine from 5-phospho-alpha-D-ribose 1-diphosphate: step 8/9.</text>
</comment>
<name>A0A6G1GPD3_9PEZI</name>
<accession>A0A6G1GPD3</accession>
<evidence type="ECO:0000256" key="6">
    <source>
        <dbReference type="ARBA" id="ARBA00023102"/>
    </source>
</evidence>
<dbReference type="Pfam" id="PF02811">
    <property type="entry name" value="PHP"/>
    <property type="match status" value="1"/>
</dbReference>
<organism evidence="10 11">
    <name type="scientific">Aulographum hederae CBS 113979</name>
    <dbReference type="NCBI Taxonomy" id="1176131"/>
    <lineage>
        <taxon>Eukaryota</taxon>
        <taxon>Fungi</taxon>
        <taxon>Dikarya</taxon>
        <taxon>Ascomycota</taxon>
        <taxon>Pezizomycotina</taxon>
        <taxon>Dothideomycetes</taxon>
        <taxon>Pleosporomycetidae</taxon>
        <taxon>Aulographales</taxon>
        <taxon>Aulographaceae</taxon>
    </lineage>
</organism>
<evidence type="ECO:0000256" key="1">
    <source>
        <dbReference type="ARBA" id="ARBA00004970"/>
    </source>
</evidence>
<dbReference type="UniPathway" id="UPA00031">
    <property type="reaction ID" value="UER00013"/>
</dbReference>
<evidence type="ECO:0000313" key="11">
    <source>
        <dbReference type="Proteomes" id="UP000800041"/>
    </source>
</evidence>
<dbReference type="AlphaFoldDB" id="A0A6G1GPD3"/>
<dbReference type="InterPro" id="IPR004013">
    <property type="entry name" value="PHP_dom"/>
</dbReference>
<keyword evidence="11" id="KW-1185">Reference proteome</keyword>
<evidence type="ECO:0000256" key="5">
    <source>
        <dbReference type="ARBA" id="ARBA00022801"/>
    </source>
</evidence>
<dbReference type="InterPro" id="IPR010140">
    <property type="entry name" value="Histidinol_P_phosphatase_HisJ"/>
</dbReference>
<reference evidence="10" key="1">
    <citation type="journal article" date="2020" name="Stud. Mycol.">
        <title>101 Dothideomycetes genomes: a test case for predicting lifestyles and emergence of pathogens.</title>
        <authorList>
            <person name="Haridas S."/>
            <person name="Albert R."/>
            <person name="Binder M."/>
            <person name="Bloem J."/>
            <person name="Labutti K."/>
            <person name="Salamov A."/>
            <person name="Andreopoulos B."/>
            <person name="Baker S."/>
            <person name="Barry K."/>
            <person name="Bills G."/>
            <person name="Bluhm B."/>
            <person name="Cannon C."/>
            <person name="Castanera R."/>
            <person name="Culley D."/>
            <person name="Daum C."/>
            <person name="Ezra D."/>
            <person name="Gonzalez J."/>
            <person name="Henrissat B."/>
            <person name="Kuo A."/>
            <person name="Liang C."/>
            <person name="Lipzen A."/>
            <person name="Lutzoni F."/>
            <person name="Magnuson J."/>
            <person name="Mondo S."/>
            <person name="Nolan M."/>
            <person name="Ohm R."/>
            <person name="Pangilinan J."/>
            <person name="Park H.-J."/>
            <person name="Ramirez L."/>
            <person name="Alfaro M."/>
            <person name="Sun H."/>
            <person name="Tritt A."/>
            <person name="Yoshinaga Y."/>
            <person name="Zwiers L.-H."/>
            <person name="Turgeon B."/>
            <person name="Goodwin S."/>
            <person name="Spatafora J."/>
            <person name="Crous P."/>
            <person name="Grigoriev I."/>
        </authorList>
    </citation>
    <scope>NUCLEOTIDE SEQUENCE</scope>
    <source>
        <strain evidence="10">CBS 113979</strain>
    </source>
</reference>
<dbReference type="FunFam" id="3.20.20.140:FF:000059">
    <property type="entry name" value="Histidinol-phosphatase"/>
    <property type="match status" value="1"/>
</dbReference>
<evidence type="ECO:0000259" key="9">
    <source>
        <dbReference type="Pfam" id="PF02811"/>
    </source>
</evidence>
<keyword evidence="4 8" id="KW-0028">Amino-acid biosynthesis</keyword>
<gene>
    <name evidence="10" type="ORF">K402DRAFT_339942</name>
</gene>
<dbReference type="OrthoDB" id="5957391at2759"/>
<sequence length="312" mass="35521">MPFSHHSHSGQFCSHAKDSLEDMVKTAISRKMQVFALTEHIPRSREDFYPEEVGFAPELYDEAGLFDVFDKYHAEAVRLRDAYKSQIDILIGFESEWIRPESLSVIEGIREKYHFDLFMGSIHHVKTVPIDFDLLLYEKARALCGGTDEGIFEQFFDEQYDMLQKLQPPIVGHFDLIRLKSDAPDASMKKYAGVWDRIVRNLKSIQGYGGILELNSSALRKGKNMKEPYPQVDVCKVFLEMGGSFTLSDDSHEMGHIGQNYHGVLDAVKRAGIPEIRYFHRGKDGEGDWKGTVTSSMPVSALSNHEFFTVVT</sequence>
<evidence type="ECO:0000256" key="3">
    <source>
        <dbReference type="ARBA" id="ARBA00013085"/>
    </source>
</evidence>
<keyword evidence="5 8" id="KW-0378">Hydrolase</keyword>
<comment type="catalytic activity">
    <reaction evidence="7 8">
        <text>L-histidinol phosphate + H2O = L-histidinol + phosphate</text>
        <dbReference type="Rhea" id="RHEA:14465"/>
        <dbReference type="ChEBI" id="CHEBI:15377"/>
        <dbReference type="ChEBI" id="CHEBI:43474"/>
        <dbReference type="ChEBI" id="CHEBI:57699"/>
        <dbReference type="ChEBI" id="CHEBI:57980"/>
        <dbReference type="EC" id="3.1.3.15"/>
    </reaction>
</comment>
<dbReference type="CDD" id="cd12110">
    <property type="entry name" value="PHP_HisPPase_Hisj_like"/>
    <property type="match status" value="1"/>
</dbReference>